<keyword evidence="8 15" id="KW-0460">Magnesium</keyword>
<evidence type="ECO:0000256" key="4">
    <source>
        <dbReference type="ARBA" id="ARBA00011738"/>
    </source>
</evidence>
<keyword evidence="7 15" id="KW-0479">Metal-binding</keyword>
<feature type="binding site" evidence="13">
    <location>
        <position position="408"/>
    </location>
    <ligand>
        <name>substrate</name>
    </ligand>
</feature>
<keyword evidence="6" id="KW-0808">Transferase</keyword>
<evidence type="ECO:0000256" key="13">
    <source>
        <dbReference type="PIRSR" id="PIRSR605478-2"/>
    </source>
</evidence>
<evidence type="ECO:0000256" key="10">
    <source>
        <dbReference type="ARBA" id="ARBA00049473"/>
    </source>
</evidence>
<comment type="cofactor">
    <cofactor evidence="2">
        <name>Co(2+)</name>
        <dbReference type="ChEBI" id="CHEBI:48828"/>
    </cofactor>
</comment>
<sequence length="722" mass="79879">MDWRTAGRGFAHLVQHLERHLRHGARARERDREDTMTTDKQDVLAINTIRTLAMDAVQQAHSGHPGAPMSLAPVAYQLWQQELRYDPSHPIWPDRDRFILSNGHASMLLYALLHLAGVKRVTREYTVEDAPTVSLEDIKKFRQLDSSTPGHPEYRWTSGVETTTGPLGQGVSNSVGMAMASRWLSGYFNRPGFELFGYDVYAICGDGDLMEGVASEAASIAGHLQLPNLCWIYDSNHISIDGSTDLAFTEDVGKRFEAYGWRVLRVPDANDLNAMGEALRTFKTMRGKPTLIIVTTQIAYGAPKLQGSSKAHGEPLGDEEIKGTKRFYGWPEDEKFRVPDGVRERFQERLGARGKQLRTEWEQKFAEYRKQFPELADQLERMQRREAPQGWDAELPTFPADAKGLATRDSSGKVLNAMAKHYPWLVGGSADLNPSTKTYITGSEPMKPGAFAGRNVHFGVREHAMGSIVNGLCLSKLRGYGATFLIFSDYERPAIRLSALMELPAIHIFTHDSIGVGEDGPTHQPVEQLASLRAIPGIIVLRPGDANEVVESWRVIAQQRKHPVVLVLTRQPVPTLDRSKYAPASGVARGGYVLSEAEGGKPEVILIGTGSEVSLCLDAQEKLKADGVPARVVSLPSWELFEEQTQEYRDSVLPPAVRARVAVEKGAAFGWERFVGHDGNIVAMRSFGASAPIKALQQKFGFTADHVAQQAKDSLKKAKTRP</sequence>
<dbReference type="eggNOG" id="COG0021">
    <property type="taxonomic scope" value="Bacteria"/>
</dbReference>
<dbReference type="PROSITE" id="PS00802">
    <property type="entry name" value="TRANSKETOLASE_2"/>
    <property type="match status" value="1"/>
</dbReference>
<dbReference type="KEGG" id="mfu:LILAB_09625"/>
<evidence type="ECO:0000256" key="3">
    <source>
        <dbReference type="ARBA" id="ARBA00007131"/>
    </source>
</evidence>
<comment type="cofactor">
    <cofactor evidence="1">
        <name>Ca(2+)</name>
        <dbReference type="ChEBI" id="CHEBI:29108"/>
    </cofactor>
</comment>
<evidence type="ECO:0000256" key="6">
    <source>
        <dbReference type="ARBA" id="ARBA00022679"/>
    </source>
</evidence>
<dbReference type="GO" id="GO:0046872">
    <property type="term" value="F:metal ion binding"/>
    <property type="evidence" value="ECO:0007669"/>
    <property type="project" value="UniProtKB-KW"/>
</dbReference>
<dbReference type="InterPro" id="IPR020826">
    <property type="entry name" value="Transketolase_BS"/>
</dbReference>
<name>F8CJM1_MYXFH</name>
<dbReference type="FunFam" id="3.40.50.970:FF:000003">
    <property type="entry name" value="Transketolase"/>
    <property type="match status" value="1"/>
</dbReference>
<evidence type="ECO:0000256" key="15">
    <source>
        <dbReference type="PIRSR" id="PIRSR605478-4"/>
    </source>
</evidence>
<dbReference type="CDD" id="cd07033">
    <property type="entry name" value="TPP_PYR_DXS_TK_like"/>
    <property type="match status" value="1"/>
</dbReference>
<dbReference type="PANTHER" id="PTHR43522">
    <property type="entry name" value="TRANSKETOLASE"/>
    <property type="match status" value="1"/>
</dbReference>
<feature type="binding site" evidence="13">
    <location>
        <position position="511"/>
    </location>
    <ligand>
        <name>substrate</name>
    </ligand>
</feature>
<evidence type="ECO:0000256" key="2">
    <source>
        <dbReference type="ARBA" id="ARBA00001941"/>
    </source>
</evidence>
<comment type="subunit">
    <text evidence="4">Homodimer.</text>
</comment>
<dbReference type="SUPFAM" id="SSF52922">
    <property type="entry name" value="TK C-terminal domain-like"/>
    <property type="match status" value="1"/>
</dbReference>
<keyword evidence="9 14" id="KW-0786">Thiamine pyrophosphate</keyword>
<dbReference type="InterPro" id="IPR009014">
    <property type="entry name" value="Transketo_C/PFOR_II"/>
</dbReference>
<evidence type="ECO:0000256" key="1">
    <source>
        <dbReference type="ARBA" id="ARBA00001913"/>
    </source>
</evidence>
<dbReference type="GO" id="GO:0005829">
    <property type="term" value="C:cytosol"/>
    <property type="evidence" value="ECO:0007669"/>
    <property type="project" value="TreeGrafter"/>
</dbReference>
<evidence type="ECO:0000256" key="11">
    <source>
        <dbReference type="NCBIfam" id="TIGR00232"/>
    </source>
</evidence>
<reference evidence="19 20" key="1">
    <citation type="journal article" date="2011" name="J. Bacteriol.">
        <title>Genome sequence of the halotolerant marine bacterium Myxococcus fulvus HW-1.</title>
        <authorList>
            <person name="Li Z.F."/>
            <person name="Li X."/>
            <person name="Liu H."/>
            <person name="Liu X."/>
            <person name="Han K."/>
            <person name="Wu Z.H."/>
            <person name="Hu W."/>
            <person name="Li F.F."/>
            <person name="Li Y.Z."/>
        </authorList>
    </citation>
    <scope>NUCLEOTIDE SEQUENCE [LARGE SCALE GENOMIC DNA]</scope>
    <source>
        <strain evidence="20">ATCC BAA-855 / HW-1</strain>
    </source>
</reference>
<feature type="binding site" evidence="15">
    <location>
        <position position="206"/>
    </location>
    <ligand>
        <name>Mg(2+)</name>
        <dbReference type="ChEBI" id="CHEBI:18420"/>
    </ligand>
</feature>
<feature type="binding site" evidence="14">
    <location>
        <position position="236"/>
    </location>
    <ligand>
        <name>thiamine diphosphate</name>
        <dbReference type="ChEBI" id="CHEBI:58937"/>
    </ligand>
</feature>
<dbReference type="Gene3D" id="3.40.50.970">
    <property type="match status" value="2"/>
</dbReference>
<gene>
    <name evidence="19" type="ordered locus">LILAB_09625</name>
</gene>
<comment type="cofactor">
    <cofactor evidence="14">
        <name>thiamine diphosphate</name>
        <dbReference type="ChEBI" id="CHEBI:58937"/>
    </cofactor>
    <text evidence="14">Binds 1 thiamine pyrophosphate per subunit. During the reaction, the substrate forms a covalent intermediate with the cofactor.</text>
</comment>
<feature type="binding site" evidence="13">
    <location>
        <position position="64"/>
    </location>
    <ligand>
        <name>substrate</name>
    </ligand>
</feature>
<dbReference type="PANTHER" id="PTHR43522:SF2">
    <property type="entry name" value="TRANSKETOLASE 1-RELATED"/>
    <property type="match status" value="1"/>
</dbReference>
<feature type="active site" description="Proton donor" evidence="12">
    <location>
        <position position="462"/>
    </location>
</feature>
<feature type="region of interest" description="Disordered" evidence="17">
    <location>
        <begin position="146"/>
        <end position="167"/>
    </location>
</feature>
<dbReference type="InterPro" id="IPR005478">
    <property type="entry name" value="Transketolase_bac-like"/>
</dbReference>
<dbReference type="InterPro" id="IPR005474">
    <property type="entry name" value="Transketolase_N"/>
</dbReference>
<accession>F8CJM1</accession>
<evidence type="ECO:0000256" key="12">
    <source>
        <dbReference type="PIRSR" id="PIRSR605478-1"/>
    </source>
</evidence>
<feature type="binding site" evidence="13">
    <location>
        <position position="312"/>
    </location>
    <ligand>
        <name>substrate</name>
    </ligand>
</feature>
<evidence type="ECO:0000256" key="14">
    <source>
        <dbReference type="PIRSR" id="PIRSR605478-3"/>
    </source>
</evidence>
<dbReference type="STRING" id="483219.LILAB_09625"/>
<feature type="domain" description="Transketolase-like pyrimidine-binding" evidence="18">
    <location>
        <begin position="405"/>
        <end position="575"/>
    </location>
</feature>
<feature type="binding site" evidence="13">
    <location>
        <position position="519"/>
    </location>
    <ligand>
        <name>substrate</name>
    </ligand>
</feature>
<dbReference type="InterPro" id="IPR033247">
    <property type="entry name" value="Transketolase_fam"/>
</dbReference>
<feature type="binding site" evidence="15">
    <location>
        <position position="236"/>
    </location>
    <ligand>
        <name>Mg(2+)</name>
        <dbReference type="ChEBI" id="CHEBI:18420"/>
    </ligand>
</feature>
<comment type="catalytic activity">
    <reaction evidence="10">
        <text>D-sedoheptulose 7-phosphate + D-glyceraldehyde 3-phosphate = aldehydo-D-ribose 5-phosphate + D-xylulose 5-phosphate</text>
        <dbReference type="Rhea" id="RHEA:10508"/>
        <dbReference type="ChEBI" id="CHEBI:57483"/>
        <dbReference type="ChEBI" id="CHEBI:57737"/>
        <dbReference type="ChEBI" id="CHEBI:58273"/>
        <dbReference type="ChEBI" id="CHEBI:59776"/>
        <dbReference type="EC" id="2.2.1.1"/>
    </reaction>
</comment>
<feature type="site" description="Important for catalytic activity" evidence="16">
    <location>
        <position position="64"/>
    </location>
</feature>
<dbReference type="EMBL" id="CP002830">
    <property type="protein sequence ID" value="AEI63836.1"/>
    <property type="molecule type" value="Genomic_DNA"/>
</dbReference>
<protein>
    <recommendedName>
        <fullName evidence="5 11">Transketolase</fullName>
        <ecNumber evidence="5 11">2.2.1.1</ecNumber>
    </recommendedName>
</protein>
<dbReference type="Proteomes" id="UP000000488">
    <property type="component" value="Chromosome"/>
</dbReference>
<feature type="binding site" evidence="13">
    <location>
        <position position="523"/>
    </location>
    <ligand>
        <name>substrate</name>
    </ligand>
</feature>
<comment type="similarity">
    <text evidence="3">Belongs to the transketolase family.</text>
</comment>
<feature type="binding site" evidence="13">
    <location>
        <position position="435"/>
    </location>
    <ligand>
        <name>substrate</name>
    </ligand>
</feature>
<proteinExistence type="inferred from homology"/>
<dbReference type="FunFam" id="3.40.50.920:FF:000003">
    <property type="entry name" value="Transketolase"/>
    <property type="match status" value="1"/>
</dbReference>
<dbReference type="GO" id="GO:0009052">
    <property type="term" value="P:pentose-phosphate shunt, non-oxidative branch"/>
    <property type="evidence" value="ECO:0007669"/>
    <property type="project" value="UniProtKB-ARBA"/>
</dbReference>
<feature type="binding site" evidence="14">
    <location>
        <position position="487"/>
    </location>
    <ligand>
        <name>thiamine diphosphate</name>
        <dbReference type="ChEBI" id="CHEBI:58937"/>
    </ligand>
</feature>
<feature type="binding site" evidence="14">
    <location>
        <begin position="165"/>
        <end position="167"/>
    </location>
    <ligand>
        <name>thiamine diphosphate</name>
        <dbReference type="ChEBI" id="CHEBI:58937"/>
    </ligand>
</feature>
<dbReference type="InterPro" id="IPR029061">
    <property type="entry name" value="THDP-binding"/>
</dbReference>
<dbReference type="FunFam" id="3.40.50.970:FF:000004">
    <property type="entry name" value="Transketolase"/>
    <property type="match status" value="1"/>
</dbReference>
<feature type="binding site" evidence="14">
    <location>
        <position position="207"/>
    </location>
    <ligand>
        <name>thiamine diphosphate</name>
        <dbReference type="ChEBI" id="CHEBI:58937"/>
    </ligand>
</feature>
<evidence type="ECO:0000256" key="9">
    <source>
        <dbReference type="ARBA" id="ARBA00023052"/>
    </source>
</evidence>
<evidence type="ECO:0000256" key="8">
    <source>
        <dbReference type="ARBA" id="ARBA00022842"/>
    </source>
</evidence>
<evidence type="ECO:0000256" key="17">
    <source>
        <dbReference type="SAM" id="MobiDB-lite"/>
    </source>
</evidence>
<feature type="binding site" evidence="14">
    <location>
        <position position="104"/>
    </location>
    <ligand>
        <name>thiamine diphosphate</name>
        <dbReference type="ChEBI" id="CHEBI:58937"/>
    </ligand>
</feature>
<feature type="site" description="Important for catalytic activity" evidence="16">
    <location>
        <position position="312"/>
    </location>
</feature>
<dbReference type="PROSITE" id="PS00801">
    <property type="entry name" value="TRANSKETOLASE_1"/>
    <property type="match status" value="1"/>
</dbReference>
<dbReference type="SMART" id="SM00861">
    <property type="entry name" value="Transket_pyr"/>
    <property type="match status" value="1"/>
</dbReference>
<evidence type="ECO:0000256" key="16">
    <source>
        <dbReference type="PIRSR" id="PIRSR605478-5"/>
    </source>
</evidence>
<evidence type="ECO:0000256" key="5">
    <source>
        <dbReference type="ARBA" id="ARBA00013152"/>
    </source>
</evidence>
<evidence type="ECO:0000259" key="18">
    <source>
        <dbReference type="SMART" id="SM00861"/>
    </source>
</evidence>
<feature type="binding site" evidence="14">
    <location>
        <position position="312"/>
    </location>
    <ligand>
        <name>thiamine diphosphate</name>
        <dbReference type="ChEBI" id="CHEBI:58937"/>
    </ligand>
</feature>
<dbReference type="NCBIfam" id="TIGR00232">
    <property type="entry name" value="tktlase_bact"/>
    <property type="match status" value="1"/>
</dbReference>
<organism evidence="19 20">
    <name type="scientific">Myxococcus fulvus (strain ATCC BAA-855 / HW-1)</name>
    <dbReference type="NCBI Taxonomy" id="483219"/>
    <lineage>
        <taxon>Bacteria</taxon>
        <taxon>Pseudomonadati</taxon>
        <taxon>Myxococcota</taxon>
        <taxon>Myxococcia</taxon>
        <taxon>Myxococcales</taxon>
        <taxon>Cystobacterineae</taxon>
        <taxon>Myxococcaceae</taxon>
        <taxon>Myxococcus</taxon>
    </lineage>
</organism>
<dbReference type="GO" id="GO:0004802">
    <property type="term" value="F:transketolase activity"/>
    <property type="evidence" value="ECO:0007669"/>
    <property type="project" value="UniProtKB-UniRule"/>
</dbReference>
<dbReference type="CDD" id="cd02012">
    <property type="entry name" value="TPP_TK"/>
    <property type="match status" value="1"/>
</dbReference>
<dbReference type="Gene3D" id="3.40.50.920">
    <property type="match status" value="1"/>
</dbReference>
<evidence type="ECO:0000256" key="7">
    <source>
        <dbReference type="ARBA" id="ARBA00022723"/>
    </source>
</evidence>
<dbReference type="Pfam" id="PF02779">
    <property type="entry name" value="Transket_pyr"/>
    <property type="match status" value="1"/>
</dbReference>
<evidence type="ECO:0000313" key="19">
    <source>
        <dbReference type="EMBL" id="AEI63836.1"/>
    </source>
</evidence>
<dbReference type="Pfam" id="PF00456">
    <property type="entry name" value="Transketolase_N"/>
    <property type="match status" value="1"/>
</dbReference>
<dbReference type="SUPFAM" id="SSF52518">
    <property type="entry name" value="Thiamin diphosphate-binding fold (THDP-binding)"/>
    <property type="match status" value="2"/>
</dbReference>
<comment type="cofactor">
    <cofactor evidence="15">
        <name>Mg(2+)</name>
        <dbReference type="ChEBI" id="CHEBI:18420"/>
    </cofactor>
    <text evidence="15">Binds 1 Mg(2+) ion per subunit. Can also utilize other divalent metal cations, such as Ca(2+), Mn(2+) and Co(2+).</text>
</comment>
<feature type="binding site" evidence="15">
    <location>
        <position position="238"/>
    </location>
    <ligand>
        <name>Mg(2+)</name>
        <dbReference type="ChEBI" id="CHEBI:18420"/>
    </ligand>
</feature>
<dbReference type="EC" id="2.2.1.1" evidence="5 11"/>
<dbReference type="InterPro" id="IPR049557">
    <property type="entry name" value="Transketolase_CS"/>
</dbReference>
<evidence type="ECO:0000313" key="20">
    <source>
        <dbReference type="Proteomes" id="UP000000488"/>
    </source>
</evidence>
<feature type="binding site" evidence="13">
    <location>
        <position position="570"/>
    </location>
    <ligand>
        <name>substrate</name>
    </ligand>
</feature>
<dbReference type="InterPro" id="IPR005475">
    <property type="entry name" value="Transketolase-like_Pyr-bd"/>
</dbReference>
<dbReference type="HOGENOM" id="CLU_009227_0_0_7"/>
<dbReference type="InterPro" id="IPR055152">
    <property type="entry name" value="Transketolase-like_C_2"/>
</dbReference>
<dbReference type="AlphaFoldDB" id="F8CJM1"/>
<dbReference type="Pfam" id="PF22613">
    <property type="entry name" value="Transketolase_C_1"/>
    <property type="match status" value="1"/>
</dbReference>